<name>A0A9P8PS71_WICPI</name>
<evidence type="ECO:0000256" key="4">
    <source>
        <dbReference type="ARBA" id="ARBA00047676"/>
    </source>
</evidence>
<dbReference type="PANTHER" id="PTHR10472:SF5">
    <property type="entry name" value="D-AMINOACYL-TRNA DEACYLASE 1"/>
    <property type="match status" value="1"/>
</dbReference>
<sequence length="170" mass="18939">LSKRSKEVLSPSTMKLFLRKLHIRCKSNDTHQLTTTTSSSFSISHGFVLLVGISTKDTEAEVEKLAKKVLTIRLFEGENEQPWKSNVKEAKGQILSVSQFTLMARTKKGTKPDFHEAAKGPQAKPLYDLFLSKLRKDLGENNVKDGVFGAMMDVMIVNDGPITINLDTDD</sequence>
<evidence type="ECO:0000256" key="5">
    <source>
        <dbReference type="ARBA" id="ARBA00048018"/>
    </source>
</evidence>
<dbReference type="FunFam" id="3.50.80.10:FF:000001">
    <property type="entry name" value="D-aminoacyl-tRNA deacylase"/>
    <property type="match status" value="1"/>
</dbReference>
<evidence type="ECO:0000256" key="1">
    <source>
        <dbReference type="ARBA" id="ARBA00009673"/>
    </source>
</evidence>
<dbReference type="InterPro" id="IPR023509">
    <property type="entry name" value="DTD-like_sf"/>
</dbReference>
<comment type="caution">
    <text evidence="7">The sequence shown here is derived from an EMBL/GenBank/DDBJ whole genome shotgun (WGS) entry which is preliminary data.</text>
</comment>
<evidence type="ECO:0000256" key="3">
    <source>
        <dbReference type="ARBA" id="ARBA00020007"/>
    </source>
</evidence>
<dbReference type="EMBL" id="JAEUBG010005188">
    <property type="protein sequence ID" value="KAH3677167.1"/>
    <property type="molecule type" value="Genomic_DNA"/>
</dbReference>
<keyword evidence="6" id="KW-0694">RNA-binding</keyword>
<protein>
    <recommendedName>
        <fullName evidence="3 6">D-aminoacyl-tRNA deacylase</fullName>
        <ecNumber evidence="2 6">3.1.1.96</ecNumber>
    </recommendedName>
</protein>
<dbReference type="EC" id="3.1.1.96" evidence="2 6"/>
<accession>A0A9P8PS71</accession>
<comment type="catalytic activity">
    <reaction evidence="4">
        <text>glycyl-tRNA(Ala) + H2O = tRNA(Ala) + glycine + H(+)</text>
        <dbReference type="Rhea" id="RHEA:53744"/>
        <dbReference type="Rhea" id="RHEA-COMP:9657"/>
        <dbReference type="Rhea" id="RHEA-COMP:13640"/>
        <dbReference type="ChEBI" id="CHEBI:15377"/>
        <dbReference type="ChEBI" id="CHEBI:15378"/>
        <dbReference type="ChEBI" id="CHEBI:57305"/>
        <dbReference type="ChEBI" id="CHEBI:78442"/>
        <dbReference type="ChEBI" id="CHEBI:78522"/>
        <dbReference type="EC" id="3.1.1.96"/>
    </reaction>
</comment>
<proteinExistence type="inferred from homology"/>
<dbReference type="Gene3D" id="3.50.80.10">
    <property type="entry name" value="D-tyrosyl-tRNA(Tyr) deacylase"/>
    <property type="match status" value="1"/>
</dbReference>
<comment type="catalytic activity">
    <reaction evidence="5">
        <text>a D-aminoacyl-tRNA + H2O = a tRNA + a D-alpha-amino acid + H(+)</text>
        <dbReference type="Rhea" id="RHEA:13953"/>
        <dbReference type="Rhea" id="RHEA-COMP:10123"/>
        <dbReference type="Rhea" id="RHEA-COMP:10124"/>
        <dbReference type="ChEBI" id="CHEBI:15377"/>
        <dbReference type="ChEBI" id="CHEBI:15378"/>
        <dbReference type="ChEBI" id="CHEBI:59871"/>
        <dbReference type="ChEBI" id="CHEBI:78442"/>
        <dbReference type="ChEBI" id="CHEBI:79333"/>
        <dbReference type="EC" id="3.1.1.96"/>
    </reaction>
</comment>
<dbReference type="OrthoDB" id="275783at2759"/>
<dbReference type="AlphaFoldDB" id="A0A9P8PS71"/>
<comment type="similarity">
    <text evidence="1 6">Belongs to the DTD family.</text>
</comment>
<comment type="subcellular location">
    <subcellularLocation>
        <location evidence="6">Cytoplasm</location>
    </subcellularLocation>
</comment>
<keyword evidence="6" id="KW-0378">Hydrolase</keyword>
<dbReference type="SUPFAM" id="SSF69500">
    <property type="entry name" value="DTD-like"/>
    <property type="match status" value="1"/>
</dbReference>
<reference evidence="7" key="2">
    <citation type="submission" date="2021-01" db="EMBL/GenBank/DDBJ databases">
        <authorList>
            <person name="Schikora-Tamarit M.A."/>
        </authorList>
    </citation>
    <scope>NUCLEOTIDE SEQUENCE</scope>
    <source>
        <strain evidence="7">CBS2887</strain>
    </source>
</reference>
<organism evidence="7 8">
    <name type="scientific">Wickerhamomyces pijperi</name>
    <name type="common">Yeast</name>
    <name type="synonym">Pichia pijperi</name>
    <dbReference type="NCBI Taxonomy" id="599730"/>
    <lineage>
        <taxon>Eukaryota</taxon>
        <taxon>Fungi</taxon>
        <taxon>Dikarya</taxon>
        <taxon>Ascomycota</taxon>
        <taxon>Saccharomycotina</taxon>
        <taxon>Saccharomycetes</taxon>
        <taxon>Phaffomycetales</taxon>
        <taxon>Wickerhamomycetaceae</taxon>
        <taxon>Wickerhamomyces</taxon>
    </lineage>
</organism>
<evidence type="ECO:0000313" key="7">
    <source>
        <dbReference type="EMBL" id="KAH3677167.1"/>
    </source>
</evidence>
<dbReference type="Proteomes" id="UP000774326">
    <property type="component" value="Unassembled WGS sequence"/>
</dbReference>
<dbReference type="Pfam" id="PF02580">
    <property type="entry name" value="Tyr_Deacylase"/>
    <property type="match status" value="1"/>
</dbReference>
<evidence type="ECO:0000256" key="2">
    <source>
        <dbReference type="ARBA" id="ARBA00013056"/>
    </source>
</evidence>
<evidence type="ECO:0000313" key="8">
    <source>
        <dbReference type="Proteomes" id="UP000774326"/>
    </source>
</evidence>
<reference evidence="7" key="1">
    <citation type="journal article" date="2021" name="Open Biol.">
        <title>Shared evolutionary footprints suggest mitochondrial oxidative damage underlies multiple complex I losses in fungi.</title>
        <authorList>
            <person name="Schikora-Tamarit M.A."/>
            <person name="Marcet-Houben M."/>
            <person name="Nosek J."/>
            <person name="Gabaldon T."/>
        </authorList>
    </citation>
    <scope>NUCLEOTIDE SEQUENCE</scope>
    <source>
        <strain evidence="7">CBS2887</strain>
    </source>
</reference>
<dbReference type="InterPro" id="IPR003732">
    <property type="entry name" value="Daa-tRNA_deacyls_DTD"/>
</dbReference>
<feature type="non-terminal residue" evidence="7">
    <location>
        <position position="1"/>
    </location>
</feature>
<dbReference type="GO" id="GO:0051500">
    <property type="term" value="F:D-tyrosyl-tRNA(Tyr) deacylase activity"/>
    <property type="evidence" value="ECO:0007669"/>
    <property type="project" value="TreeGrafter"/>
</dbReference>
<dbReference type="NCBIfam" id="TIGR00256">
    <property type="entry name" value="D-aminoacyl-tRNA deacylase"/>
    <property type="match status" value="1"/>
</dbReference>
<gene>
    <name evidence="7" type="ORF">WICPIJ_009021</name>
</gene>
<keyword evidence="6" id="KW-0963">Cytoplasm</keyword>
<evidence type="ECO:0000256" key="6">
    <source>
        <dbReference type="RuleBase" id="RU003470"/>
    </source>
</evidence>
<keyword evidence="8" id="KW-1185">Reference proteome</keyword>
<dbReference type="PANTHER" id="PTHR10472">
    <property type="entry name" value="D-TYROSYL-TRNA TYR DEACYLASE"/>
    <property type="match status" value="1"/>
</dbReference>
<keyword evidence="6" id="KW-0820">tRNA-binding</keyword>
<dbReference type="GO" id="GO:0000049">
    <property type="term" value="F:tRNA binding"/>
    <property type="evidence" value="ECO:0007669"/>
    <property type="project" value="UniProtKB-KW"/>
</dbReference>
<dbReference type="GO" id="GO:0005737">
    <property type="term" value="C:cytoplasm"/>
    <property type="evidence" value="ECO:0007669"/>
    <property type="project" value="UniProtKB-SubCell"/>
</dbReference>